<dbReference type="Proteomes" id="UP000245535">
    <property type="component" value="Unassembled WGS sequence"/>
</dbReference>
<name>A0A315ZC12_SEDFL</name>
<evidence type="ECO:0000313" key="3">
    <source>
        <dbReference type="Proteomes" id="UP000245535"/>
    </source>
</evidence>
<accession>A0A315ZC12</accession>
<reference evidence="2 3" key="1">
    <citation type="submission" date="2018-03" db="EMBL/GenBank/DDBJ databases">
        <title>Genomic Encyclopedia of Archaeal and Bacterial Type Strains, Phase II (KMG-II): from individual species to whole genera.</title>
        <authorList>
            <person name="Goeker M."/>
        </authorList>
    </citation>
    <scope>NUCLEOTIDE SEQUENCE [LARGE SCALE GENOMIC DNA]</scope>
    <source>
        <strain evidence="2 3">DSM 28229</strain>
    </source>
</reference>
<dbReference type="InterPro" id="IPR054253">
    <property type="entry name" value="DUF6984"/>
</dbReference>
<feature type="domain" description="DUF6984" evidence="1">
    <location>
        <begin position="24"/>
        <end position="121"/>
    </location>
</feature>
<protein>
    <recommendedName>
        <fullName evidence="1">DUF6984 domain-containing protein</fullName>
    </recommendedName>
</protein>
<dbReference type="EMBL" id="QGDO01000003">
    <property type="protein sequence ID" value="PWJ42264.1"/>
    <property type="molecule type" value="Genomic_DNA"/>
</dbReference>
<organism evidence="2 3">
    <name type="scientific">Sediminitomix flava</name>
    <dbReference type="NCBI Taxonomy" id="379075"/>
    <lineage>
        <taxon>Bacteria</taxon>
        <taxon>Pseudomonadati</taxon>
        <taxon>Bacteroidota</taxon>
        <taxon>Cytophagia</taxon>
        <taxon>Cytophagales</taxon>
        <taxon>Flammeovirgaceae</taxon>
        <taxon>Sediminitomix</taxon>
    </lineage>
</organism>
<comment type="caution">
    <text evidence="2">The sequence shown here is derived from an EMBL/GenBank/DDBJ whole genome shotgun (WGS) entry which is preliminary data.</text>
</comment>
<proteinExistence type="predicted"/>
<evidence type="ECO:0000313" key="2">
    <source>
        <dbReference type="EMBL" id="PWJ42264.1"/>
    </source>
</evidence>
<dbReference type="Pfam" id="PF22480">
    <property type="entry name" value="DUF6984"/>
    <property type="match status" value="1"/>
</dbReference>
<dbReference type="RefSeq" id="WP_245935620.1">
    <property type="nucleotide sequence ID" value="NZ_QGDO01000003.1"/>
</dbReference>
<gene>
    <name evidence="2" type="ORF">BC781_103516</name>
</gene>
<dbReference type="AlphaFoldDB" id="A0A315ZC12"/>
<sequence length="135" mass="15467">MITFAEIKIQSFQGIGNHTMSKRREIREEEMILVKHLLTLAGEDPEKYEISTSVDEYEGGKMGSINITDDKKAPYGGDFVQVNYIDSDDTPVVITLTKNTLGEVLDMDFWKKDFSKLLRYPKPEQVEINDKQGFI</sequence>
<evidence type="ECO:0000259" key="1">
    <source>
        <dbReference type="Pfam" id="PF22480"/>
    </source>
</evidence>
<keyword evidence="3" id="KW-1185">Reference proteome</keyword>